<evidence type="ECO:0000256" key="12">
    <source>
        <dbReference type="ARBA" id="ARBA00022801"/>
    </source>
</evidence>
<dbReference type="HAMAP" id="MF_01543">
    <property type="entry name" value="FTHFS"/>
    <property type="match status" value="1"/>
</dbReference>
<dbReference type="GO" id="GO:0004488">
    <property type="term" value="F:methylenetetrahydrofolate dehydrogenase (NADP+) activity"/>
    <property type="evidence" value="ECO:0007669"/>
    <property type="project" value="UniProtKB-EC"/>
</dbReference>
<feature type="domain" description="Tetrahydrofolate dehydrogenase/cyclohydrolase catalytic" evidence="19">
    <location>
        <begin position="146"/>
        <end position="259"/>
    </location>
</feature>
<dbReference type="PANTHER" id="PTHR48099:SF5">
    <property type="entry name" value="C-1-TETRAHYDROFOLATE SYNTHASE, CYTOPLASMIC"/>
    <property type="match status" value="1"/>
</dbReference>
<dbReference type="InterPro" id="IPR000559">
    <property type="entry name" value="Formate_THF_ligase"/>
</dbReference>
<dbReference type="InterPro" id="IPR020630">
    <property type="entry name" value="THF_DH/CycHdrlase_cat_dom"/>
</dbReference>
<evidence type="ECO:0000256" key="10">
    <source>
        <dbReference type="ARBA" id="ARBA00022598"/>
    </source>
</evidence>
<evidence type="ECO:0000256" key="9">
    <source>
        <dbReference type="ARBA" id="ARBA00022563"/>
    </source>
</evidence>
<dbReference type="GO" id="GO:0004477">
    <property type="term" value="F:methenyltetrahydrofolate cyclohydrolase activity"/>
    <property type="evidence" value="ECO:0007669"/>
    <property type="project" value="UniProtKB-EC"/>
</dbReference>
<dbReference type="InParanoid" id="A0A6P6Y8L5"/>
<dbReference type="HAMAP" id="MF_01576">
    <property type="entry name" value="THF_DHG_CYH"/>
    <property type="match status" value="1"/>
</dbReference>
<evidence type="ECO:0000259" key="20">
    <source>
        <dbReference type="Pfam" id="PF02882"/>
    </source>
</evidence>
<keyword evidence="10" id="KW-0436">Ligase</keyword>
<dbReference type="InterPro" id="IPR027417">
    <property type="entry name" value="P-loop_NTPase"/>
</dbReference>
<evidence type="ECO:0000256" key="11">
    <source>
        <dbReference type="ARBA" id="ARBA00022741"/>
    </source>
</evidence>
<dbReference type="InterPro" id="IPR020867">
    <property type="entry name" value="THF_DH/CycHdrlase_CS"/>
</dbReference>
<dbReference type="EC" id="3.5.4.9" evidence="6"/>
<dbReference type="FunFam" id="3.40.50.10860:FF:000005">
    <property type="entry name" value="C-1-tetrahydrofolate synthase, cytoplasmic, putative"/>
    <property type="match status" value="1"/>
</dbReference>
<dbReference type="OrthoDB" id="1845775at2759"/>
<evidence type="ECO:0000256" key="2">
    <source>
        <dbReference type="ARBA" id="ARBA00005559"/>
    </source>
</evidence>
<dbReference type="EC" id="6.3.4.3" evidence="5"/>
<dbReference type="FunCoup" id="A0A6P6Y8L5">
    <property type="interactions" value="1164"/>
</dbReference>
<keyword evidence="15" id="KW-0560">Oxidoreductase</keyword>
<comment type="pathway">
    <text evidence="1">One-carbon metabolism; tetrahydrofolate interconversion.</text>
</comment>
<dbReference type="FunFam" id="3.40.50.300:FF:000245">
    <property type="entry name" value="C-1-tetrahydrofolate synthase, cytoplasmic"/>
    <property type="match status" value="1"/>
</dbReference>
<evidence type="ECO:0000256" key="18">
    <source>
        <dbReference type="ARBA" id="ARBA00049033"/>
    </source>
</evidence>
<protein>
    <recommendedName>
        <fullName evidence="8">C-1-tetrahydrofolate synthase, cytoplasmic</fullName>
        <ecNumber evidence="7">1.5.1.5</ecNumber>
        <ecNumber evidence="6">3.5.4.9</ecNumber>
        <ecNumber evidence="5">6.3.4.3</ecNumber>
    </recommendedName>
</protein>
<evidence type="ECO:0000256" key="5">
    <source>
        <dbReference type="ARBA" id="ARBA00012295"/>
    </source>
</evidence>
<dbReference type="FunFam" id="3.40.50.720:FF:000006">
    <property type="entry name" value="Bifunctional protein FolD"/>
    <property type="match status" value="1"/>
</dbReference>
<dbReference type="GO" id="GO:0004329">
    <property type="term" value="F:formate-tetrahydrofolate ligase activity"/>
    <property type="evidence" value="ECO:0007669"/>
    <property type="project" value="UniProtKB-EC"/>
</dbReference>
<dbReference type="FunFam" id="3.40.50.300:FF:001859">
    <property type="entry name" value="Formate--tetrahydrofolate ligase"/>
    <property type="match status" value="1"/>
</dbReference>
<comment type="catalytic activity">
    <reaction evidence="17">
        <text>(6R)-5,10-methenyltetrahydrofolate + H2O = (6R)-10-formyltetrahydrofolate + H(+)</text>
        <dbReference type="Rhea" id="RHEA:23700"/>
        <dbReference type="ChEBI" id="CHEBI:15377"/>
        <dbReference type="ChEBI" id="CHEBI:15378"/>
        <dbReference type="ChEBI" id="CHEBI:57455"/>
        <dbReference type="ChEBI" id="CHEBI:195366"/>
        <dbReference type="EC" id="3.5.4.9"/>
    </reaction>
</comment>
<reference evidence="22" key="1">
    <citation type="submission" date="2025-08" db="UniProtKB">
        <authorList>
            <consortium name="RefSeq"/>
        </authorList>
    </citation>
    <scope>IDENTIFICATION</scope>
    <source>
        <strain evidence="22">Airmid</strain>
    </source>
</reference>
<dbReference type="Pfam" id="PF02882">
    <property type="entry name" value="THF_DHG_CYH_C"/>
    <property type="match status" value="1"/>
</dbReference>
<dbReference type="AlphaFoldDB" id="A0A6P6Y8L5"/>
<name>A0A6P6Y8L5_DERPT</name>
<dbReference type="CDD" id="cd01080">
    <property type="entry name" value="NAD_bind_m-THF_DH_Cyclohyd"/>
    <property type="match status" value="1"/>
</dbReference>
<dbReference type="SUPFAM" id="SSF53223">
    <property type="entry name" value="Aminoacid dehydrogenase-like, N-terminal domain"/>
    <property type="match status" value="1"/>
</dbReference>
<dbReference type="Pfam" id="PF01268">
    <property type="entry name" value="FTHFS"/>
    <property type="match status" value="1"/>
</dbReference>
<dbReference type="InterPro" id="IPR046346">
    <property type="entry name" value="Aminoacid_DH-like_N_sf"/>
</dbReference>
<sequence>MIIFKVLRSSLSSSSSCIYYHYHQQQSSGCCHRWLFLQSQFNRKLSSLMTLNNNLHGEQQQHRKRIITSYYNDDDATSLKLHHHHHHISDRKIRRNIPVYFDHSIFVVRQPKRTFSQSTTTNLNSVKSIGEKQQIDNRQQKMAKLLSGKEVSDEIRAKLREQVTHLSIKPTLAIIQVGGREDSNVYIRMKKNFAESIGGNSIHLQMPRATKTNQLAAEVERLNNDPSVHGIIVQLPFDSEEPIDAHYITNLISAEKDVDGLTVVNAGNLLHGKISGKEGFIPCTPYGCLELIKKSGVQIEGAKAVVLGRSKIVGSPMAQLLVWNNATVTICHSRTKNLPEVCRNADILVVAIGKPLFVKKDWIKPGAVVIDCGISSIPDSTKKSGQRLVGDVDFDQVKEVASYITPVPGGVGPMTVAMLINNTVESAKRVDEMNKSKWKLEKNPLNRLIPVPSDIEITRSHKCKPIRQLCTEIGLNENEYEPYGHYKAKINRPIPDEFDQKKMGKYVIVAGMTPTPLGEGKSTTTIGLAQSLSGHLNRNTIACIRQPSQGPTFGIKGGAAGGGYSQVIPMDEFNLHLTGDIHAISAANNLIAAAIDARYFHESTQKDSALYDRLVPKHPNKPRKFSKIQLRRLEKLGIPTEIEPDQLTDEQKTEFSRLNIDIDTITWNRVVDCNDRYLRSITIGQASTEKGLSRKTQFDIAVASELMAILALGQNMLDIKQRIGRIVVAFSKHQPPRPITCDDLGVTGAVMVLLKDAIKPTLVQTLEGTPVFVHCGPFANIAHGNSSVIADKIALELVGPDGFVLTESGFGADVGLEKLVDIKSRASGLKPDLVVLVCTIRALKSHGGGPLVTPGAILPKEYREENLDLVAKGLINLKIHIENIREHFGLPVVVAINKFQTDTENELDLVRKETRKFGAYDSCIANHWELGGEGAIELSRSIIDACENAENHFRFVYDDSDSIEMKIEKIAKKIYRAEQVEYSEQARKRLQLYKRLGYDRLKICIAKTPLSISHDPSKKGAPSGYKFPIKDIRASVGAGFLYPLAGEIQTMPGLPTRPAFYDIDIDTETGIIDGLF</sequence>
<comment type="subunit">
    <text evidence="4">Homodimer.</text>
</comment>
<comment type="similarity">
    <text evidence="2">In the N-terminal section; belongs to the tetrahydrofolate dehydrogenase/cyclohydrolase family.</text>
</comment>
<evidence type="ECO:0000256" key="16">
    <source>
        <dbReference type="ARBA" id="ARBA00023268"/>
    </source>
</evidence>
<dbReference type="RefSeq" id="XP_027201640.1">
    <property type="nucleotide sequence ID" value="XM_027345839.1"/>
</dbReference>
<evidence type="ECO:0000256" key="3">
    <source>
        <dbReference type="ARBA" id="ARBA00006985"/>
    </source>
</evidence>
<dbReference type="InterPro" id="IPR036291">
    <property type="entry name" value="NAD(P)-bd_dom_sf"/>
</dbReference>
<evidence type="ECO:0000256" key="6">
    <source>
        <dbReference type="ARBA" id="ARBA00012776"/>
    </source>
</evidence>
<evidence type="ECO:0000256" key="4">
    <source>
        <dbReference type="ARBA" id="ARBA00011738"/>
    </source>
</evidence>
<gene>
    <name evidence="22" type="primary">LOC113795631</name>
</gene>
<dbReference type="PROSITE" id="PS00767">
    <property type="entry name" value="THF_DHG_CYH_2"/>
    <property type="match status" value="1"/>
</dbReference>
<dbReference type="SUPFAM" id="SSF51735">
    <property type="entry name" value="NAD(P)-binding Rossmann-fold domains"/>
    <property type="match status" value="1"/>
</dbReference>
<dbReference type="PROSITE" id="PS00721">
    <property type="entry name" value="FTHFS_1"/>
    <property type="match status" value="1"/>
</dbReference>
<dbReference type="PANTHER" id="PTHR48099">
    <property type="entry name" value="C-1-TETRAHYDROFOLATE SYNTHASE, CYTOPLASMIC-RELATED"/>
    <property type="match status" value="1"/>
</dbReference>
<evidence type="ECO:0000313" key="21">
    <source>
        <dbReference type="Proteomes" id="UP000515146"/>
    </source>
</evidence>
<dbReference type="Gene3D" id="3.40.50.10860">
    <property type="entry name" value="Leucine Dehydrogenase, chain A, domain 1"/>
    <property type="match status" value="1"/>
</dbReference>
<keyword evidence="13" id="KW-0067">ATP-binding</keyword>
<evidence type="ECO:0000256" key="8">
    <source>
        <dbReference type="ARBA" id="ARBA00017592"/>
    </source>
</evidence>
<dbReference type="Pfam" id="PF00763">
    <property type="entry name" value="THF_DHG_CYH"/>
    <property type="match status" value="1"/>
</dbReference>
<accession>A0A6P6Y8L5</accession>
<keyword evidence="14" id="KW-0521">NADP</keyword>
<dbReference type="EC" id="1.5.1.5" evidence="7"/>
<dbReference type="Gene3D" id="3.40.50.300">
    <property type="entry name" value="P-loop containing nucleotide triphosphate hydrolases"/>
    <property type="match status" value="2"/>
</dbReference>
<dbReference type="KEGG" id="dpte:113795631"/>
<dbReference type="UniPathway" id="UPA00193"/>
<feature type="domain" description="Tetrahydrofolate dehydrogenase/cyclohydrolase NAD(P)-binding" evidence="20">
    <location>
        <begin position="282"/>
        <end position="429"/>
    </location>
</feature>
<evidence type="ECO:0000256" key="15">
    <source>
        <dbReference type="ARBA" id="ARBA00023002"/>
    </source>
</evidence>
<dbReference type="Gene3D" id="3.30.1510.10">
    <property type="entry name" value="Domain 2, N(10)-formyltetrahydrofolate synthetase"/>
    <property type="match status" value="1"/>
</dbReference>
<comment type="catalytic activity">
    <reaction evidence="18">
        <text>(6S)-5,6,7,8-tetrahydrofolate + formate + ATP = (6R)-10-formyltetrahydrofolate + ADP + phosphate</text>
        <dbReference type="Rhea" id="RHEA:20221"/>
        <dbReference type="ChEBI" id="CHEBI:15740"/>
        <dbReference type="ChEBI" id="CHEBI:30616"/>
        <dbReference type="ChEBI" id="CHEBI:43474"/>
        <dbReference type="ChEBI" id="CHEBI:57453"/>
        <dbReference type="ChEBI" id="CHEBI:195366"/>
        <dbReference type="ChEBI" id="CHEBI:456216"/>
        <dbReference type="EC" id="6.3.4.3"/>
    </reaction>
</comment>
<organism evidence="21 22">
    <name type="scientific">Dermatophagoides pteronyssinus</name>
    <name type="common">European house dust mite</name>
    <dbReference type="NCBI Taxonomy" id="6956"/>
    <lineage>
        <taxon>Eukaryota</taxon>
        <taxon>Metazoa</taxon>
        <taxon>Ecdysozoa</taxon>
        <taxon>Arthropoda</taxon>
        <taxon>Chelicerata</taxon>
        <taxon>Arachnida</taxon>
        <taxon>Acari</taxon>
        <taxon>Acariformes</taxon>
        <taxon>Sarcoptiformes</taxon>
        <taxon>Astigmata</taxon>
        <taxon>Psoroptidia</taxon>
        <taxon>Analgoidea</taxon>
        <taxon>Pyroglyphidae</taxon>
        <taxon>Dermatophagoidinae</taxon>
        <taxon>Dermatophagoides</taxon>
    </lineage>
</organism>
<dbReference type="InterPro" id="IPR020628">
    <property type="entry name" value="Formate_THF_ligase_CS"/>
</dbReference>
<dbReference type="Gene3D" id="3.40.50.720">
    <property type="entry name" value="NAD(P)-binding Rossmann-like Domain"/>
    <property type="match status" value="1"/>
</dbReference>
<keyword evidence="11" id="KW-0547">Nucleotide-binding</keyword>
<proteinExistence type="inferred from homology"/>
<dbReference type="InterPro" id="IPR020631">
    <property type="entry name" value="THF_DH/CycHdrlase_NAD-bd_dom"/>
</dbReference>
<dbReference type="FunFam" id="3.10.410.10:FF:000001">
    <property type="entry name" value="Putative formate--tetrahydrofolate ligase"/>
    <property type="match status" value="1"/>
</dbReference>
<dbReference type="Proteomes" id="UP000515146">
    <property type="component" value="Unplaced"/>
</dbReference>
<evidence type="ECO:0000256" key="1">
    <source>
        <dbReference type="ARBA" id="ARBA00004777"/>
    </source>
</evidence>
<dbReference type="InterPro" id="IPR000672">
    <property type="entry name" value="THF_DH/CycHdrlase"/>
</dbReference>
<keyword evidence="21" id="KW-1185">Reference proteome</keyword>
<dbReference type="GO" id="GO:0005524">
    <property type="term" value="F:ATP binding"/>
    <property type="evidence" value="ECO:0007669"/>
    <property type="project" value="UniProtKB-KW"/>
</dbReference>
<evidence type="ECO:0000256" key="13">
    <source>
        <dbReference type="ARBA" id="ARBA00022840"/>
    </source>
</evidence>
<dbReference type="GO" id="GO:0005829">
    <property type="term" value="C:cytosol"/>
    <property type="evidence" value="ECO:0007669"/>
    <property type="project" value="TreeGrafter"/>
</dbReference>
<dbReference type="Gene3D" id="3.10.410.10">
    <property type="entry name" value="Formyltetrahydrofolate synthetase, domain 3"/>
    <property type="match status" value="1"/>
</dbReference>
<evidence type="ECO:0000256" key="7">
    <source>
        <dbReference type="ARBA" id="ARBA00012859"/>
    </source>
</evidence>
<dbReference type="CDD" id="cd00477">
    <property type="entry name" value="FTHFS"/>
    <property type="match status" value="1"/>
</dbReference>
<evidence type="ECO:0000256" key="14">
    <source>
        <dbReference type="ARBA" id="ARBA00022857"/>
    </source>
</evidence>
<comment type="similarity">
    <text evidence="3">In the C-terminal section; belongs to the formate--tetrahydrofolate ligase family.</text>
</comment>
<evidence type="ECO:0000313" key="22">
    <source>
        <dbReference type="RefSeq" id="XP_027201640.1"/>
    </source>
</evidence>
<dbReference type="SUPFAM" id="SSF52540">
    <property type="entry name" value="P-loop containing nucleoside triphosphate hydrolases"/>
    <property type="match status" value="1"/>
</dbReference>
<evidence type="ECO:0000259" key="19">
    <source>
        <dbReference type="Pfam" id="PF00763"/>
    </source>
</evidence>
<dbReference type="GO" id="GO:0035999">
    <property type="term" value="P:tetrahydrofolate interconversion"/>
    <property type="evidence" value="ECO:0007669"/>
    <property type="project" value="UniProtKB-UniPathway"/>
</dbReference>
<keyword evidence="16" id="KW-0511">Multifunctional enzyme</keyword>
<evidence type="ECO:0000256" key="17">
    <source>
        <dbReference type="ARBA" id="ARBA00036357"/>
    </source>
</evidence>
<keyword evidence="12" id="KW-0378">Hydrolase</keyword>
<keyword evidence="9" id="KW-0554">One-carbon metabolism</keyword>
<dbReference type="OMA" id="QPIMFRR"/>
<dbReference type="PRINTS" id="PR00085">
    <property type="entry name" value="THFDHDRGNASE"/>
</dbReference>